<evidence type="ECO:0000256" key="11">
    <source>
        <dbReference type="ARBA" id="ARBA00022676"/>
    </source>
</evidence>
<keyword evidence="17" id="KW-0573">Peptidoglycan synthesis</keyword>
<dbReference type="GO" id="GO:0006508">
    <property type="term" value="P:proteolysis"/>
    <property type="evidence" value="ECO:0007669"/>
    <property type="project" value="UniProtKB-KW"/>
</dbReference>
<keyword evidence="10" id="KW-0645">Protease</keyword>
<dbReference type="GO" id="GO:0008360">
    <property type="term" value="P:regulation of cell shape"/>
    <property type="evidence" value="ECO:0007669"/>
    <property type="project" value="UniProtKB-KW"/>
</dbReference>
<dbReference type="SUPFAM" id="SSF53955">
    <property type="entry name" value="Lysozyme-like"/>
    <property type="match status" value="1"/>
</dbReference>
<evidence type="ECO:0000256" key="15">
    <source>
        <dbReference type="ARBA" id="ARBA00022960"/>
    </source>
</evidence>
<name>A0A1Q8YG05_9BURK</name>
<dbReference type="GO" id="GO:0008955">
    <property type="term" value="F:peptidoglycan glycosyltransferase activity"/>
    <property type="evidence" value="ECO:0007669"/>
    <property type="project" value="UniProtKB-EC"/>
</dbReference>
<evidence type="ECO:0000256" key="12">
    <source>
        <dbReference type="ARBA" id="ARBA00022679"/>
    </source>
</evidence>
<dbReference type="GO" id="GO:0005886">
    <property type="term" value="C:plasma membrane"/>
    <property type="evidence" value="ECO:0007669"/>
    <property type="project" value="UniProtKB-SubCell"/>
</dbReference>
<evidence type="ECO:0000256" key="8">
    <source>
        <dbReference type="ARBA" id="ARBA00022519"/>
    </source>
</evidence>
<protein>
    <recommendedName>
        <fullName evidence="6">Penicillin-binding protein 1A</fullName>
        <ecNumber evidence="24">2.4.99.28</ecNumber>
        <ecNumber evidence="5">3.4.16.4</ecNumber>
    </recommendedName>
</protein>
<evidence type="ECO:0000256" key="4">
    <source>
        <dbReference type="ARBA" id="ARBA00007739"/>
    </source>
</evidence>
<evidence type="ECO:0000256" key="14">
    <source>
        <dbReference type="ARBA" id="ARBA00022801"/>
    </source>
</evidence>
<comment type="similarity">
    <text evidence="3">In the C-terminal section; belongs to the transpeptidase family.</text>
</comment>
<comment type="catalytic activity">
    <reaction evidence="25">
        <text>[GlcNAc-(1-&gt;4)-Mur2Ac(oyl-L-Ala-gamma-D-Glu-L-Lys-D-Ala-D-Ala)](n)-di-trans,octa-cis-undecaprenyl diphosphate + beta-D-GlcNAc-(1-&gt;4)-Mur2Ac(oyl-L-Ala-gamma-D-Glu-L-Lys-D-Ala-D-Ala)-di-trans,octa-cis-undecaprenyl diphosphate = [GlcNAc-(1-&gt;4)-Mur2Ac(oyl-L-Ala-gamma-D-Glu-L-Lys-D-Ala-D-Ala)](n+1)-di-trans,octa-cis-undecaprenyl diphosphate + di-trans,octa-cis-undecaprenyl diphosphate + H(+)</text>
        <dbReference type="Rhea" id="RHEA:23708"/>
        <dbReference type="Rhea" id="RHEA-COMP:9602"/>
        <dbReference type="Rhea" id="RHEA-COMP:9603"/>
        <dbReference type="ChEBI" id="CHEBI:15378"/>
        <dbReference type="ChEBI" id="CHEBI:58405"/>
        <dbReference type="ChEBI" id="CHEBI:60033"/>
        <dbReference type="ChEBI" id="CHEBI:78435"/>
        <dbReference type="EC" id="2.4.99.28"/>
    </reaction>
</comment>
<feature type="chain" id="PRO_5013249044" description="Penicillin-binding protein 1A" evidence="27">
    <location>
        <begin position="26"/>
        <end position="752"/>
    </location>
</feature>
<feature type="domain" description="Glycosyl transferase family 51" evidence="29">
    <location>
        <begin position="55"/>
        <end position="226"/>
    </location>
</feature>
<evidence type="ECO:0000256" key="23">
    <source>
        <dbReference type="ARBA" id="ARBA00034000"/>
    </source>
</evidence>
<dbReference type="GO" id="GO:0009002">
    <property type="term" value="F:serine-type D-Ala-D-Ala carboxypeptidase activity"/>
    <property type="evidence" value="ECO:0007669"/>
    <property type="project" value="UniProtKB-EC"/>
</dbReference>
<evidence type="ECO:0000256" key="10">
    <source>
        <dbReference type="ARBA" id="ARBA00022670"/>
    </source>
</evidence>
<keyword evidence="14" id="KW-0378">Hydrolase</keyword>
<dbReference type="InterPro" id="IPR001264">
    <property type="entry name" value="Glyco_trans_51"/>
</dbReference>
<keyword evidence="7" id="KW-1003">Cell membrane</keyword>
<evidence type="ECO:0000256" key="1">
    <source>
        <dbReference type="ARBA" id="ARBA00004249"/>
    </source>
</evidence>
<evidence type="ECO:0000256" key="18">
    <source>
        <dbReference type="ARBA" id="ARBA00022989"/>
    </source>
</evidence>
<keyword evidence="11 31" id="KW-0328">Glycosyltransferase</keyword>
<dbReference type="Gene3D" id="1.10.3810.10">
    <property type="entry name" value="Biosynthetic peptidoglycan transglycosylase-like"/>
    <property type="match status" value="1"/>
</dbReference>
<dbReference type="GO" id="GO:0071555">
    <property type="term" value="P:cell wall organization"/>
    <property type="evidence" value="ECO:0007669"/>
    <property type="project" value="UniProtKB-KW"/>
</dbReference>
<evidence type="ECO:0000256" key="21">
    <source>
        <dbReference type="ARBA" id="ARBA00023268"/>
    </source>
</evidence>
<keyword evidence="21" id="KW-0511">Multifunctional enzyme</keyword>
<dbReference type="Proteomes" id="UP000185911">
    <property type="component" value="Unassembled WGS sequence"/>
</dbReference>
<dbReference type="Pfam" id="PF00905">
    <property type="entry name" value="Transpeptidase"/>
    <property type="match status" value="1"/>
</dbReference>
<feature type="domain" description="Penicillin-binding protein transpeptidase" evidence="28">
    <location>
        <begin position="420"/>
        <end position="668"/>
    </location>
</feature>
<dbReference type="UniPathway" id="UPA00219"/>
<dbReference type="EC" id="3.4.16.4" evidence="5"/>
<evidence type="ECO:0000256" key="25">
    <source>
        <dbReference type="ARBA" id="ARBA00049902"/>
    </source>
</evidence>
<comment type="pathway">
    <text evidence="26">Glycan biosynthesis.</text>
</comment>
<keyword evidence="32" id="KW-1185">Reference proteome</keyword>
<dbReference type="STRING" id="81479.RA876_02800"/>
<dbReference type="InterPro" id="IPR036950">
    <property type="entry name" value="PBP_transglycosylase"/>
</dbReference>
<comment type="caution">
    <text evidence="31">The sequence shown here is derived from an EMBL/GenBank/DDBJ whole genome shotgun (WGS) entry which is preliminary data.</text>
</comment>
<reference evidence="31 32" key="1">
    <citation type="submission" date="2017-01" db="EMBL/GenBank/DDBJ databases">
        <title>Genome sequence of Rhodoferax antarcticus ANT.BR, a psychrophilic purple nonsulfur bacterium from an Antarctic microbial mat.</title>
        <authorList>
            <person name="Baker J."/>
            <person name="Riester C."/>
            <person name="Skinner B."/>
            <person name="Newell A."/>
            <person name="Swingley W."/>
            <person name="Madigan M."/>
            <person name="Jung D."/>
            <person name="Asao M."/>
            <person name="Chen M."/>
            <person name="Loughlin P."/>
            <person name="Pan H."/>
            <person name="Lin S."/>
            <person name="Li N."/>
            <person name="Shaw J."/>
            <person name="Prado M."/>
            <person name="Sherman C."/>
            <person name="Li X."/>
            <person name="Tang J."/>
            <person name="Blankenship R."/>
            <person name="Zhao T."/>
            <person name="Touchman J."/>
            <person name="Sattley M."/>
        </authorList>
    </citation>
    <scope>NUCLEOTIDE SEQUENCE [LARGE SCALE GENOMIC DNA]</scope>
    <source>
        <strain evidence="31 32">ANT.BR</strain>
    </source>
</reference>
<dbReference type="Gene3D" id="3.40.710.10">
    <property type="entry name" value="DD-peptidase/beta-lactamase superfamily"/>
    <property type="match status" value="2"/>
</dbReference>
<keyword evidence="15" id="KW-0133">Cell shape</keyword>
<dbReference type="GO" id="GO:0030288">
    <property type="term" value="C:outer membrane-bounded periplasmic space"/>
    <property type="evidence" value="ECO:0007669"/>
    <property type="project" value="TreeGrafter"/>
</dbReference>
<dbReference type="InterPro" id="IPR031376">
    <property type="entry name" value="PCB_OB"/>
</dbReference>
<dbReference type="GO" id="GO:0046677">
    <property type="term" value="P:response to antibiotic"/>
    <property type="evidence" value="ECO:0007669"/>
    <property type="project" value="UniProtKB-KW"/>
</dbReference>
<evidence type="ECO:0000256" key="24">
    <source>
        <dbReference type="ARBA" id="ARBA00044770"/>
    </source>
</evidence>
<evidence type="ECO:0000256" key="9">
    <source>
        <dbReference type="ARBA" id="ARBA00022645"/>
    </source>
</evidence>
<organism evidence="31 32">
    <name type="scientific">Rhodoferax antarcticus ANT.BR</name>
    <dbReference type="NCBI Taxonomy" id="1111071"/>
    <lineage>
        <taxon>Bacteria</taxon>
        <taxon>Pseudomonadati</taxon>
        <taxon>Pseudomonadota</taxon>
        <taxon>Betaproteobacteria</taxon>
        <taxon>Burkholderiales</taxon>
        <taxon>Comamonadaceae</taxon>
        <taxon>Rhodoferax</taxon>
    </lineage>
</organism>
<keyword evidence="18" id="KW-1133">Transmembrane helix</keyword>
<keyword evidence="8" id="KW-0997">Cell inner membrane</keyword>
<dbReference type="EC" id="2.4.99.28" evidence="24"/>
<keyword evidence="13 31" id="KW-0812">Transmembrane</keyword>
<keyword evidence="22" id="KW-0961">Cell wall biogenesis/degradation</keyword>
<feature type="domain" description="Penicillin-binding protein OB-like" evidence="30">
    <location>
        <begin position="313"/>
        <end position="417"/>
    </location>
</feature>
<keyword evidence="27" id="KW-0732">Signal</keyword>
<dbReference type="InterPro" id="IPR012338">
    <property type="entry name" value="Beta-lactam/transpept-like"/>
</dbReference>
<evidence type="ECO:0000256" key="22">
    <source>
        <dbReference type="ARBA" id="ARBA00023316"/>
    </source>
</evidence>
<dbReference type="NCBIfam" id="TIGR02074">
    <property type="entry name" value="PBP_1a_fam"/>
    <property type="match status" value="1"/>
</dbReference>
<evidence type="ECO:0000313" key="31">
    <source>
        <dbReference type="EMBL" id="OLP06925.1"/>
    </source>
</evidence>
<comment type="catalytic activity">
    <reaction evidence="23">
        <text>Preferential cleavage: (Ac)2-L-Lys-D-Ala-|-D-Ala. Also transpeptidation of peptidyl-alanyl moieties that are N-acyl substituents of D-alanine.</text>
        <dbReference type="EC" id="3.4.16.4"/>
    </reaction>
</comment>
<dbReference type="GO" id="GO:0008658">
    <property type="term" value="F:penicillin binding"/>
    <property type="evidence" value="ECO:0007669"/>
    <property type="project" value="InterPro"/>
</dbReference>
<evidence type="ECO:0000256" key="26">
    <source>
        <dbReference type="ARBA" id="ARBA00060592"/>
    </source>
</evidence>
<evidence type="ECO:0000259" key="29">
    <source>
        <dbReference type="Pfam" id="PF00912"/>
    </source>
</evidence>
<evidence type="ECO:0000256" key="20">
    <source>
        <dbReference type="ARBA" id="ARBA00023251"/>
    </source>
</evidence>
<evidence type="ECO:0000256" key="19">
    <source>
        <dbReference type="ARBA" id="ARBA00023136"/>
    </source>
</evidence>
<evidence type="ECO:0000259" key="30">
    <source>
        <dbReference type="Pfam" id="PF17092"/>
    </source>
</evidence>
<evidence type="ECO:0000256" key="17">
    <source>
        <dbReference type="ARBA" id="ARBA00022984"/>
    </source>
</evidence>
<comment type="pathway">
    <text evidence="2">Cell wall biogenesis; peptidoglycan biosynthesis.</text>
</comment>
<dbReference type="Pfam" id="PF17092">
    <property type="entry name" value="PCB_OB"/>
    <property type="match status" value="1"/>
</dbReference>
<keyword evidence="12 31" id="KW-0808">Transferase</keyword>
<keyword evidence="20" id="KW-0046">Antibiotic resistance</keyword>
<evidence type="ECO:0000256" key="27">
    <source>
        <dbReference type="SAM" id="SignalP"/>
    </source>
</evidence>
<evidence type="ECO:0000256" key="7">
    <source>
        <dbReference type="ARBA" id="ARBA00022475"/>
    </source>
</evidence>
<dbReference type="Pfam" id="PF00912">
    <property type="entry name" value="Transgly"/>
    <property type="match status" value="1"/>
</dbReference>
<evidence type="ECO:0000256" key="2">
    <source>
        <dbReference type="ARBA" id="ARBA00004752"/>
    </source>
</evidence>
<evidence type="ECO:0000259" key="28">
    <source>
        <dbReference type="Pfam" id="PF00905"/>
    </source>
</evidence>
<comment type="similarity">
    <text evidence="4">In the N-terminal section; belongs to the glycosyltransferase 51 family.</text>
</comment>
<dbReference type="PANTHER" id="PTHR32282">
    <property type="entry name" value="BINDING PROTEIN TRANSPEPTIDASE, PUTATIVE-RELATED"/>
    <property type="match status" value="1"/>
</dbReference>
<dbReference type="FunFam" id="1.10.3810.10:FF:000003">
    <property type="entry name" value="Penicillin-binding protein 1a"/>
    <property type="match status" value="1"/>
</dbReference>
<evidence type="ECO:0000256" key="13">
    <source>
        <dbReference type="ARBA" id="ARBA00022692"/>
    </source>
</evidence>
<evidence type="ECO:0000256" key="16">
    <source>
        <dbReference type="ARBA" id="ARBA00022968"/>
    </source>
</evidence>
<evidence type="ECO:0000313" key="32">
    <source>
        <dbReference type="Proteomes" id="UP000185911"/>
    </source>
</evidence>
<proteinExistence type="inferred from homology"/>
<gene>
    <name evidence="31" type="ORF">BLL52_1671</name>
</gene>
<keyword evidence="9" id="KW-0121">Carboxypeptidase</keyword>
<accession>A0A1Q8YG05</accession>
<dbReference type="PANTHER" id="PTHR32282:SF27">
    <property type="entry name" value="PENICILLIN-BINDING PROTEIN 1A"/>
    <property type="match status" value="1"/>
</dbReference>
<dbReference type="GO" id="GO:0009252">
    <property type="term" value="P:peptidoglycan biosynthetic process"/>
    <property type="evidence" value="ECO:0007669"/>
    <property type="project" value="UniProtKB-UniPathway"/>
</dbReference>
<dbReference type="SUPFAM" id="SSF56601">
    <property type="entry name" value="beta-lactamase/transpeptidase-like"/>
    <property type="match status" value="1"/>
</dbReference>
<keyword evidence="16" id="KW-0735">Signal-anchor</keyword>
<comment type="subcellular location">
    <subcellularLocation>
        <location evidence="1">Cell inner membrane</location>
        <topology evidence="1">Single-pass type II membrane protein</topology>
    </subcellularLocation>
</comment>
<dbReference type="InterPro" id="IPR050396">
    <property type="entry name" value="Glycosyltr_51/Transpeptidase"/>
</dbReference>
<sequence>MKPILSARLLQLLLLCALCWPMAFAATPLDLPSLESLTDYRPKIPLRVYTSDKVLIGEFGQERRDFVAIKDIPLIQRQALLAIEDSRFYEHGGVDYKGVVRAVLADLSGGLKQGASTITMQLARNFFLTREKLFSRKLTEVMLAYKIERELSKDQILELYMNQIYLGQRAYGFSSAARIYFGKPLKDLSLGQAAMLAGLPQAPSGINPIVNPIRARARQKLVLKRMLALGYITDAQYKAALKENLGVLAEGQSVGNHAQYVAEMVRQVIYAQFKDEAYTRGINVTTTLVNADQQAAYDALRRQVLAYDQRHGYRGPEAHVVLPANAAEREKLIETTLQQHPASDTLLSAMVLSAKPASVQAVLVDGDKIELQADGLRWAAAALASKASAALKIKPGAVIRVVKNSRGRWSIAQLPVVGAAFVALNNQTGAYRALVGGFDFNASEFNHVTQAWRQPGSAMKPFIYSAALEKGYSPGTLVNDAPLTLTSAETGGQPWTPQNDDNVYDGAITLRTALAQSKNVAAVRLLRAITPQYAHDFLPRFGFDAARQPVNYTLALGTGAVTPLQMAGAFSVFANGGYQINPYLIQKVVDTRGNVLFEAKPVLPGQESARVLDARNAFITDSMLREVVASGTGAAASKKLARQDLAGKTGTSSDAFDGWFAGYAGTTTAVAWMGFDEPRSLGAREFGATVALPIWIDYMRSSPSGQPVHYQPQPAGVVQAQGDWVFEEFRTAGAVWRLDLDPLQWLKGLFGA</sequence>
<dbReference type="AlphaFoldDB" id="A0A1Q8YG05"/>
<feature type="signal peptide" evidence="27">
    <location>
        <begin position="1"/>
        <end position="25"/>
    </location>
</feature>
<evidence type="ECO:0000256" key="5">
    <source>
        <dbReference type="ARBA" id="ARBA00012448"/>
    </source>
</evidence>
<evidence type="ECO:0000256" key="3">
    <source>
        <dbReference type="ARBA" id="ARBA00007090"/>
    </source>
</evidence>
<evidence type="ECO:0000256" key="6">
    <source>
        <dbReference type="ARBA" id="ARBA00018638"/>
    </source>
</evidence>
<dbReference type="InterPro" id="IPR023346">
    <property type="entry name" value="Lysozyme-like_dom_sf"/>
</dbReference>
<dbReference type="EMBL" id="MSYM01000011">
    <property type="protein sequence ID" value="OLP06925.1"/>
    <property type="molecule type" value="Genomic_DNA"/>
</dbReference>
<dbReference type="InterPro" id="IPR001460">
    <property type="entry name" value="PCN-bd_Tpept"/>
</dbReference>
<keyword evidence="19" id="KW-0472">Membrane</keyword>